<organism evidence="2 3">
    <name type="scientific">Mycena rosella</name>
    <name type="common">Pink bonnet</name>
    <name type="synonym">Agaricus rosellus</name>
    <dbReference type="NCBI Taxonomy" id="1033263"/>
    <lineage>
        <taxon>Eukaryota</taxon>
        <taxon>Fungi</taxon>
        <taxon>Dikarya</taxon>
        <taxon>Basidiomycota</taxon>
        <taxon>Agaricomycotina</taxon>
        <taxon>Agaricomycetes</taxon>
        <taxon>Agaricomycetidae</taxon>
        <taxon>Agaricales</taxon>
        <taxon>Marasmiineae</taxon>
        <taxon>Mycenaceae</taxon>
        <taxon>Mycena</taxon>
    </lineage>
</organism>
<proteinExistence type="predicted"/>
<keyword evidence="3" id="KW-1185">Reference proteome</keyword>
<evidence type="ECO:0000259" key="1">
    <source>
        <dbReference type="PROSITE" id="PS50181"/>
    </source>
</evidence>
<dbReference type="InterPro" id="IPR036047">
    <property type="entry name" value="F-box-like_dom_sf"/>
</dbReference>
<name>A0AAD7GHJ7_MYCRO</name>
<feature type="domain" description="F-box" evidence="1">
    <location>
        <begin position="29"/>
        <end position="65"/>
    </location>
</feature>
<accession>A0AAD7GHJ7</accession>
<gene>
    <name evidence="2" type="ORF">B0H17DRAFT_1135147</name>
</gene>
<dbReference type="Proteomes" id="UP001221757">
    <property type="component" value="Unassembled WGS sequence"/>
</dbReference>
<dbReference type="EMBL" id="JARKIE010000073">
    <property type="protein sequence ID" value="KAJ7689341.1"/>
    <property type="molecule type" value="Genomic_DNA"/>
</dbReference>
<sequence>MTLCLAPPILTRTRLSSLRARARMRWRKSHTHPELPNELWFEIFQMLDTTHLVDVSRVDRTFNAIALPIYLARVSISSAALNSGTLVVPEYRHDIFRVLQTAFCLPPIRKLVCSVAGDRRFQIISCLQRLIWQERALEEVHLTFYDDPFAGYGPPHERKIPRRKAQRQVARLLNGTTRPGRTLIVADDRMLVSGSEVGKLWRAVPEYVGPVRGIRSRARKAAAAMKKRTPVATDLVLSTACEVDGILCRDAHILERLHSLDIVYAAAPTDWTLVVLNAGFINRFSLPAALGAKDWASVLPRLSLPALDEFNMGRRTGYGDCELRDVACADLDAFLGRHPKVTALEYIPRAASGARSTFSLAVLPHLCKLTTTPAHFIHLHHVPNTFSHLMDLVLFAPQSTPAGEAQQEFLEVLGLLARTTGGDEQNMSICLRFPGTWLAGDARPPRPIHCVTSMVVFGAFPLNAPAFAEFLAPFAPALRCVTVHPGSGPGSFARWVFVDEVRKRCGWLEDVGCARWDSNVQEVVCDRPREEYTAV</sequence>
<dbReference type="InterPro" id="IPR001810">
    <property type="entry name" value="F-box_dom"/>
</dbReference>
<dbReference type="CDD" id="cd09917">
    <property type="entry name" value="F-box_SF"/>
    <property type="match status" value="1"/>
</dbReference>
<protein>
    <recommendedName>
        <fullName evidence="1">F-box domain-containing protein</fullName>
    </recommendedName>
</protein>
<evidence type="ECO:0000313" key="3">
    <source>
        <dbReference type="Proteomes" id="UP001221757"/>
    </source>
</evidence>
<dbReference type="PROSITE" id="PS50181">
    <property type="entry name" value="FBOX"/>
    <property type="match status" value="1"/>
</dbReference>
<comment type="caution">
    <text evidence="2">The sequence shown here is derived from an EMBL/GenBank/DDBJ whole genome shotgun (WGS) entry which is preliminary data.</text>
</comment>
<dbReference type="AlphaFoldDB" id="A0AAD7GHJ7"/>
<dbReference type="SUPFAM" id="SSF81383">
    <property type="entry name" value="F-box domain"/>
    <property type="match status" value="1"/>
</dbReference>
<evidence type="ECO:0000313" key="2">
    <source>
        <dbReference type="EMBL" id="KAJ7689341.1"/>
    </source>
</evidence>
<reference evidence="2" key="1">
    <citation type="submission" date="2023-03" db="EMBL/GenBank/DDBJ databases">
        <title>Massive genome expansion in bonnet fungi (Mycena s.s.) driven by repeated elements and novel gene families across ecological guilds.</title>
        <authorList>
            <consortium name="Lawrence Berkeley National Laboratory"/>
            <person name="Harder C.B."/>
            <person name="Miyauchi S."/>
            <person name="Viragh M."/>
            <person name="Kuo A."/>
            <person name="Thoen E."/>
            <person name="Andreopoulos B."/>
            <person name="Lu D."/>
            <person name="Skrede I."/>
            <person name="Drula E."/>
            <person name="Henrissat B."/>
            <person name="Morin E."/>
            <person name="Kohler A."/>
            <person name="Barry K."/>
            <person name="LaButti K."/>
            <person name="Morin E."/>
            <person name="Salamov A."/>
            <person name="Lipzen A."/>
            <person name="Mereny Z."/>
            <person name="Hegedus B."/>
            <person name="Baldrian P."/>
            <person name="Stursova M."/>
            <person name="Weitz H."/>
            <person name="Taylor A."/>
            <person name="Grigoriev I.V."/>
            <person name="Nagy L.G."/>
            <person name="Martin F."/>
            <person name="Kauserud H."/>
        </authorList>
    </citation>
    <scope>NUCLEOTIDE SEQUENCE</scope>
    <source>
        <strain evidence="2">CBHHK067</strain>
    </source>
</reference>